<dbReference type="PANTHER" id="PTHR24346:SF51">
    <property type="entry name" value="PAS DOMAIN-CONTAINING SERINE_THREONINE-PROTEIN KINASE"/>
    <property type="match status" value="1"/>
</dbReference>
<sequence>MGFFQSLFNKEKGVSKKEVVTNVNKLPLTTIPLQEPNTTSFENTKSSSIILPASPPPTSPILQKLKSSSSIKSNSSVSKTPISLSPPTSQRASQDMARPVRFQLYEDGTHTHHLTLPATNRITASLNGLVTGIANKSLRLTQWTERKVTFDEILKERTALNIRLHRTERDTKETLSEKWGTCQETIGKGTSGVVRVAHKVDGTGERLYAVKELRKRHGESSKDYITRLTSEYYISSTMDHINVIKTFDLLPMNETSPIFAQVMEYSGGGDLFDVLYDCPDGLEVAEANCFFKQLMRGVTYLHTIGVAHRDLKPENLLLTTTGCLKISDFGSAACFKGTIMDSDGEEEDDEEACSKIHLIRGLVGSEPYIAPEEFTQSNYDARLVDVWSCGIIYMALRKATHLWQVARAGEDDAYNRYLKFRHLLDEERENARREHCLRKKMETTLSEEQKIEEKIKREASVLKAKETIRKRAKEGRFDTLDGIDIQAKKIVYRMLDPQPQKRITANEVLESDWCQRIYCCQPCS</sequence>
<dbReference type="Gene3D" id="1.10.510.10">
    <property type="entry name" value="Transferase(Phosphotransferase) domain 1"/>
    <property type="match status" value="1"/>
</dbReference>
<feature type="compositionally biased region" description="Polar residues" evidence="4">
    <location>
        <begin position="34"/>
        <end position="45"/>
    </location>
</feature>
<gene>
    <name evidence="6" type="ORF">HPULCUR_002895</name>
</gene>
<dbReference type="SMART" id="SM00220">
    <property type="entry name" value="S_TKc"/>
    <property type="match status" value="1"/>
</dbReference>
<dbReference type="Gene3D" id="3.30.200.20">
    <property type="entry name" value="Phosphorylase Kinase, domain 1"/>
    <property type="match status" value="1"/>
</dbReference>
<reference evidence="6 7" key="1">
    <citation type="submission" date="2024-04" db="EMBL/GenBank/DDBJ databases">
        <title>genome sequences of Mucor flavus KT1a and Helicostylum pulchrum KT1b strains isolation_sourced from the surface of a dry-aged beef.</title>
        <authorList>
            <person name="Toyotome T."/>
            <person name="Hosono M."/>
            <person name="Torimaru M."/>
            <person name="Fukuda K."/>
            <person name="Mikami N."/>
        </authorList>
    </citation>
    <scope>NUCLEOTIDE SEQUENCE [LARGE SCALE GENOMIC DNA]</scope>
    <source>
        <strain evidence="6 7">KT1b</strain>
    </source>
</reference>
<accession>A0ABP9XRT6</accession>
<evidence type="ECO:0000256" key="3">
    <source>
        <dbReference type="PROSITE-ProRule" id="PRU10141"/>
    </source>
</evidence>
<comment type="caution">
    <text evidence="6">The sequence shown here is derived from an EMBL/GenBank/DDBJ whole genome shotgun (WGS) entry which is preliminary data.</text>
</comment>
<evidence type="ECO:0000313" key="7">
    <source>
        <dbReference type="Proteomes" id="UP001476247"/>
    </source>
</evidence>
<dbReference type="InterPro" id="IPR000719">
    <property type="entry name" value="Prot_kinase_dom"/>
</dbReference>
<feature type="region of interest" description="Disordered" evidence="4">
    <location>
        <begin position="34"/>
        <end position="94"/>
    </location>
</feature>
<dbReference type="Proteomes" id="UP001476247">
    <property type="component" value="Unassembled WGS sequence"/>
</dbReference>
<evidence type="ECO:0000256" key="1">
    <source>
        <dbReference type="ARBA" id="ARBA00022741"/>
    </source>
</evidence>
<keyword evidence="2 3" id="KW-0067">ATP-binding</keyword>
<dbReference type="SUPFAM" id="SSF56112">
    <property type="entry name" value="Protein kinase-like (PK-like)"/>
    <property type="match status" value="1"/>
</dbReference>
<dbReference type="Pfam" id="PF00069">
    <property type="entry name" value="Pkinase"/>
    <property type="match status" value="1"/>
</dbReference>
<dbReference type="InterPro" id="IPR017441">
    <property type="entry name" value="Protein_kinase_ATP_BS"/>
</dbReference>
<evidence type="ECO:0000313" key="6">
    <source>
        <dbReference type="EMBL" id="GAA5797507.1"/>
    </source>
</evidence>
<dbReference type="PROSITE" id="PS00107">
    <property type="entry name" value="PROTEIN_KINASE_ATP"/>
    <property type="match status" value="1"/>
</dbReference>
<evidence type="ECO:0000256" key="4">
    <source>
        <dbReference type="SAM" id="MobiDB-lite"/>
    </source>
</evidence>
<evidence type="ECO:0000259" key="5">
    <source>
        <dbReference type="PROSITE" id="PS50011"/>
    </source>
</evidence>
<dbReference type="PROSITE" id="PS00108">
    <property type="entry name" value="PROTEIN_KINASE_ST"/>
    <property type="match status" value="1"/>
</dbReference>
<dbReference type="InterPro" id="IPR008271">
    <property type="entry name" value="Ser/Thr_kinase_AS"/>
</dbReference>
<feature type="compositionally biased region" description="Low complexity" evidence="4">
    <location>
        <begin position="60"/>
        <end position="79"/>
    </location>
</feature>
<keyword evidence="7" id="KW-1185">Reference proteome</keyword>
<dbReference type="EMBL" id="BAABUJ010000008">
    <property type="protein sequence ID" value="GAA5797507.1"/>
    <property type="molecule type" value="Genomic_DNA"/>
</dbReference>
<keyword evidence="1 3" id="KW-0547">Nucleotide-binding</keyword>
<dbReference type="PROSITE" id="PS50011">
    <property type="entry name" value="PROTEIN_KINASE_DOM"/>
    <property type="match status" value="1"/>
</dbReference>
<name>A0ABP9XRT6_9FUNG</name>
<feature type="compositionally biased region" description="Polar residues" evidence="4">
    <location>
        <begin position="80"/>
        <end position="93"/>
    </location>
</feature>
<protein>
    <recommendedName>
        <fullName evidence="5">Protein kinase domain-containing protein</fullName>
    </recommendedName>
</protein>
<organism evidence="6 7">
    <name type="scientific">Helicostylum pulchrum</name>
    <dbReference type="NCBI Taxonomy" id="562976"/>
    <lineage>
        <taxon>Eukaryota</taxon>
        <taxon>Fungi</taxon>
        <taxon>Fungi incertae sedis</taxon>
        <taxon>Mucoromycota</taxon>
        <taxon>Mucoromycotina</taxon>
        <taxon>Mucoromycetes</taxon>
        <taxon>Mucorales</taxon>
        <taxon>Mucorineae</taxon>
        <taxon>Mucoraceae</taxon>
        <taxon>Helicostylum</taxon>
    </lineage>
</organism>
<proteinExistence type="predicted"/>
<feature type="domain" description="Protein kinase" evidence="5">
    <location>
        <begin position="180"/>
        <end position="514"/>
    </location>
</feature>
<feature type="binding site" evidence="3">
    <location>
        <position position="211"/>
    </location>
    <ligand>
        <name>ATP</name>
        <dbReference type="ChEBI" id="CHEBI:30616"/>
    </ligand>
</feature>
<dbReference type="InterPro" id="IPR011009">
    <property type="entry name" value="Kinase-like_dom_sf"/>
</dbReference>
<evidence type="ECO:0000256" key="2">
    <source>
        <dbReference type="ARBA" id="ARBA00022840"/>
    </source>
</evidence>
<dbReference type="PANTHER" id="PTHR24346">
    <property type="entry name" value="MAP/MICROTUBULE AFFINITY-REGULATING KINASE"/>
    <property type="match status" value="1"/>
</dbReference>